<protein>
    <submittedName>
        <fullName evidence="1">Uncharacterized protein</fullName>
    </submittedName>
</protein>
<evidence type="ECO:0000313" key="1">
    <source>
        <dbReference type="EMBL" id="CAA7263013.1"/>
    </source>
</evidence>
<accession>A0A8S0WIE2</accession>
<comment type="caution">
    <text evidence="1">The sequence shown here is derived from an EMBL/GenBank/DDBJ whole genome shotgun (WGS) entry which is preliminary data.</text>
</comment>
<organism evidence="1 2">
    <name type="scientific">Cyclocybe aegerita</name>
    <name type="common">Black poplar mushroom</name>
    <name type="synonym">Agrocybe aegerita</name>
    <dbReference type="NCBI Taxonomy" id="1973307"/>
    <lineage>
        <taxon>Eukaryota</taxon>
        <taxon>Fungi</taxon>
        <taxon>Dikarya</taxon>
        <taxon>Basidiomycota</taxon>
        <taxon>Agaricomycotina</taxon>
        <taxon>Agaricomycetes</taxon>
        <taxon>Agaricomycetidae</taxon>
        <taxon>Agaricales</taxon>
        <taxon>Agaricineae</taxon>
        <taxon>Bolbitiaceae</taxon>
        <taxon>Cyclocybe</taxon>
    </lineage>
</organism>
<dbReference type="Proteomes" id="UP000467700">
    <property type="component" value="Unassembled WGS sequence"/>
</dbReference>
<evidence type="ECO:0000313" key="2">
    <source>
        <dbReference type="Proteomes" id="UP000467700"/>
    </source>
</evidence>
<proteinExistence type="predicted"/>
<dbReference type="EMBL" id="CACVBS010000038">
    <property type="protein sequence ID" value="CAA7263013.1"/>
    <property type="molecule type" value="Genomic_DNA"/>
</dbReference>
<gene>
    <name evidence="1" type="ORF">AAE3_LOCUS5305</name>
</gene>
<sequence>MKLPSFSFPFRLLRPHAITAFICLLLTSTTVGNPLPSPSSFLHSILHSALKLRMEGLQLHDSERVEKEQERERNEWQLSSSTCSGTACRVEFCCVSCYVEGRKSWADPGGQDVQPDERTHLIPALTKPVGYSS</sequence>
<keyword evidence="2" id="KW-1185">Reference proteome</keyword>
<dbReference type="AlphaFoldDB" id="A0A8S0WIE2"/>
<reference evidence="1 2" key="1">
    <citation type="submission" date="2020-01" db="EMBL/GenBank/DDBJ databases">
        <authorList>
            <person name="Gupta K D."/>
        </authorList>
    </citation>
    <scope>NUCLEOTIDE SEQUENCE [LARGE SCALE GENOMIC DNA]</scope>
</reference>
<name>A0A8S0WIE2_CYCAE</name>